<sequence length="306" mass="33575">QRYITSQAHFYQRKAEKEAAAFSAMVPGNFADFPTGAADQCTLVDQMMTAMKDTTAILDNPDNNAHINCIRAKSDDEVEEKAWEVMFEAYDAQRGKRVSRLLTAYFPNFMDRWEALVALMRTKLSNNYTNKMRDFNKDVKAASKFRGSVTTVDRITSIYDAAGNLVSTFVRPEKRPLSDFLGHRLAGIAKPKRVRTRTTTGDSATSGPTSSNSGNSEQHVGGTAGSSMTPIQEEEEDLMAAIQEDGEGVMALTQGKEEGAMGEADKDDGDKALEGPNEPSTPHPDAVNSHFDSRYPTPVHHLALGE</sequence>
<keyword evidence="3" id="KW-1185">Reference proteome</keyword>
<accession>F8MGE3</accession>
<feature type="compositionally biased region" description="Low complexity" evidence="1">
    <location>
        <begin position="203"/>
        <end position="216"/>
    </location>
</feature>
<feature type="non-terminal residue" evidence="2">
    <location>
        <position position="306"/>
    </location>
</feature>
<dbReference type="HOGENOM" id="CLU_056973_0_0_1"/>
<feature type="region of interest" description="Disordered" evidence="1">
    <location>
        <begin position="257"/>
        <end position="306"/>
    </location>
</feature>
<evidence type="ECO:0000313" key="3">
    <source>
        <dbReference type="Proteomes" id="UP000008065"/>
    </source>
</evidence>
<dbReference type="AlphaFoldDB" id="F8MGE3"/>
<proteinExistence type="predicted"/>
<feature type="non-terminal residue" evidence="2">
    <location>
        <position position="1"/>
    </location>
</feature>
<dbReference type="GeneID" id="20827380"/>
<evidence type="ECO:0000256" key="1">
    <source>
        <dbReference type="SAM" id="MobiDB-lite"/>
    </source>
</evidence>
<dbReference type="KEGG" id="nte:NEUTE1DRAFT25253"/>
<reference evidence="3" key="1">
    <citation type="journal article" date="2011" name="Genetics">
        <title>Massive changes in genome architecture accompany the transition to self-fertility in the filamentous fungus Neurospora tetrasperma.</title>
        <authorList>
            <person name="Ellison C.E."/>
            <person name="Stajich J.E."/>
            <person name="Jacobson D.J."/>
            <person name="Natvig D.O."/>
            <person name="Lapidus A."/>
            <person name="Foster B."/>
            <person name="Aerts A."/>
            <person name="Riley R."/>
            <person name="Lindquist E.A."/>
            <person name="Grigoriev I.V."/>
            <person name="Taylor J.W."/>
        </authorList>
    </citation>
    <scope>NUCLEOTIDE SEQUENCE [LARGE SCALE GENOMIC DNA]</scope>
    <source>
        <strain evidence="3">FGSC 2508 / P0657</strain>
    </source>
</reference>
<dbReference type="OrthoDB" id="10303435at2759"/>
<evidence type="ECO:0000313" key="2">
    <source>
        <dbReference type="EMBL" id="EGO58618.1"/>
    </source>
</evidence>
<feature type="region of interest" description="Disordered" evidence="1">
    <location>
        <begin position="191"/>
        <end position="228"/>
    </location>
</feature>
<organism evidence="2 3">
    <name type="scientific">Neurospora tetrasperma (strain FGSC 2508 / ATCC MYA-4615 / P0657)</name>
    <dbReference type="NCBI Taxonomy" id="510951"/>
    <lineage>
        <taxon>Eukaryota</taxon>
        <taxon>Fungi</taxon>
        <taxon>Dikarya</taxon>
        <taxon>Ascomycota</taxon>
        <taxon>Pezizomycotina</taxon>
        <taxon>Sordariomycetes</taxon>
        <taxon>Sordariomycetidae</taxon>
        <taxon>Sordariales</taxon>
        <taxon>Sordariaceae</taxon>
        <taxon>Neurospora</taxon>
    </lineage>
</organism>
<name>F8MGE3_NEUT8</name>
<dbReference type="VEuPathDB" id="FungiDB:NEUTE1DRAFT_25253"/>
<gene>
    <name evidence="2" type="ORF">NEUTE1DRAFT_25253</name>
</gene>
<dbReference type="Proteomes" id="UP000008065">
    <property type="component" value="Unassembled WGS sequence"/>
</dbReference>
<dbReference type="RefSeq" id="XP_009848704.1">
    <property type="nucleotide sequence ID" value="XM_009850402.1"/>
</dbReference>
<protein>
    <submittedName>
        <fullName evidence="2">Uncharacterized protein</fullName>
    </submittedName>
</protein>
<dbReference type="EMBL" id="GL891303">
    <property type="protein sequence ID" value="EGO58618.1"/>
    <property type="molecule type" value="Genomic_DNA"/>
</dbReference>